<accession>A0A0C1N371</accession>
<dbReference type="EMBL" id="JHEG02000059">
    <property type="protein sequence ID" value="KIE06886.1"/>
    <property type="molecule type" value="Genomic_DNA"/>
</dbReference>
<keyword evidence="3 8" id="KW-0418">Kinase</keyword>
<dbReference type="AlphaFoldDB" id="A0A0C1N371"/>
<dbReference type="PROSITE" id="PS50042">
    <property type="entry name" value="CNMP_BINDING_3"/>
    <property type="match status" value="1"/>
</dbReference>
<dbReference type="CDD" id="cd00038">
    <property type="entry name" value="CAP_ED"/>
    <property type="match status" value="1"/>
</dbReference>
<organism evidence="8">
    <name type="scientific">Tolypothrix bouteillei VB521301</name>
    <dbReference type="NCBI Taxonomy" id="1479485"/>
    <lineage>
        <taxon>Bacteria</taxon>
        <taxon>Bacillati</taxon>
        <taxon>Cyanobacteriota</taxon>
        <taxon>Cyanophyceae</taxon>
        <taxon>Nostocales</taxon>
        <taxon>Tolypothrichaceae</taxon>
        <taxon>Tolypothrix</taxon>
    </lineage>
</organism>
<dbReference type="InterPro" id="IPR014710">
    <property type="entry name" value="RmlC-like_jellyroll"/>
</dbReference>
<dbReference type="PANTHER" id="PTHR43065">
    <property type="entry name" value="SENSOR HISTIDINE KINASE"/>
    <property type="match status" value="1"/>
</dbReference>
<dbReference type="GO" id="GO:0004673">
    <property type="term" value="F:protein histidine kinase activity"/>
    <property type="evidence" value="ECO:0007669"/>
    <property type="project" value="UniProtKB-EC"/>
</dbReference>
<keyword evidence="4" id="KW-0902">Two-component regulatory system</keyword>
<dbReference type="SMART" id="SM00100">
    <property type="entry name" value="cNMP"/>
    <property type="match status" value="1"/>
</dbReference>
<dbReference type="OrthoDB" id="9773246at2"/>
<dbReference type="SUPFAM" id="SSF51206">
    <property type="entry name" value="cAMP-binding domain-like"/>
    <property type="match status" value="1"/>
</dbReference>
<dbReference type="Pfam" id="PF02518">
    <property type="entry name" value="HATPase_c"/>
    <property type="match status" value="1"/>
</dbReference>
<feature type="domain" description="Cyclic nucleotide-binding" evidence="5">
    <location>
        <begin position="12"/>
        <end position="133"/>
    </location>
</feature>
<dbReference type="RefSeq" id="WP_038080913.1">
    <property type="nucleotide sequence ID" value="NZ_JHEG04000001.1"/>
</dbReference>
<sequence length="468" mass="52448">MLCVDDLLKLDAFRQLTPKQLEWVCDRVEPIDLHQGEPLIHEGDADSTTGVFILAKGRMSITRMSDRVEMPIGQHSAPNFFGEVPVLTEEPMAVTMRAITACKLYKLAAGDFLSLLHECRDFERVIFRTFERRMRGLESFIRTREKMAALGTLAAGLAHEINNPAAALVRSLNGMIPAVRELERMNLIYGQQRADPEHTQQWLDVRDAGVDSIVNDLVDPITLSDREDELLEWLENYGVEQAWKLATPLASAGIKVEILEKLTQPWRNTTTELRDLGIRWLALSFEVTSMIRSGLRGAERIDTLVTAMKSYSYLDRGAQQIIDIHEGIEDTLQLFSHKLKEGIAVKRSYDPSLPKISAYGSELNQVWTNLIDNALYAMNGQGILEIKTLSKGHRVLVEVIDSGSGILADIQSRIFEPFFTTKPVGKGSGLGLETARRIVENRHHGTIIVESVPGRTCFTVCLPINKDT</sequence>
<name>A0A0C1N371_9CYAN</name>
<protein>
    <recommendedName>
        <fullName evidence="2">histidine kinase</fullName>
        <ecNumber evidence="2">2.7.13.3</ecNumber>
    </recommendedName>
</protein>
<dbReference type="Proteomes" id="UP000029738">
    <property type="component" value="Unassembled WGS sequence"/>
</dbReference>
<evidence type="ECO:0000256" key="1">
    <source>
        <dbReference type="ARBA" id="ARBA00000085"/>
    </source>
</evidence>
<evidence type="ECO:0000313" key="9">
    <source>
        <dbReference type="Proteomes" id="UP000029738"/>
    </source>
</evidence>
<dbReference type="InterPro" id="IPR036890">
    <property type="entry name" value="HATPase_C_sf"/>
</dbReference>
<dbReference type="PANTHER" id="PTHR43065:SF48">
    <property type="entry name" value="HISTIDINE KINASE"/>
    <property type="match status" value="1"/>
</dbReference>
<dbReference type="PROSITE" id="PS50109">
    <property type="entry name" value="HIS_KIN"/>
    <property type="match status" value="1"/>
</dbReference>
<dbReference type="Gene3D" id="3.30.565.10">
    <property type="entry name" value="Histidine kinase-like ATPase, C-terminal domain"/>
    <property type="match status" value="1"/>
</dbReference>
<keyword evidence="3 8" id="KW-0808">Transferase</keyword>
<dbReference type="InterPro" id="IPR000595">
    <property type="entry name" value="cNMP-bd_dom"/>
</dbReference>
<dbReference type="GO" id="GO:0000160">
    <property type="term" value="P:phosphorelay signal transduction system"/>
    <property type="evidence" value="ECO:0007669"/>
    <property type="project" value="UniProtKB-KW"/>
</dbReference>
<evidence type="ECO:0000256" key="2">
    <source>
        <dbReference type="ARBA" id="ARBA00012438"/>
    </source>
</evidence>
<dbReference type="Gene3D" id="1.10.287.130">
    <property type="match status" value="1"/>
</dbReference>
<dbReference type="SMART" id="SM00387">
    <property type="entry name" value="HATPase_c"/>
    <property type="match status" value="1"/>
</dbReference>
<evidence type="ECO:0000256" key="4">
    <source>
        <dbReference type="ARBA" id="ARBA00023012"/>
    </source>
</evidence>
<keyword evidence="9" id="KW-1185">Reference proteome</keyword>
<comment type="caution">
    <text evidence="8">The sequence shown here is derived from an EMBL/GenBank/DDBJ whole genome shotgun (WGS) entry which is preliminary data.</text>
</comment>
<dbReference type="STRING" id="1479485.DA73_0237170"/>
<feature type="domain" description="Histidine kinase" evidence="6">
    <location>
        <begin position="240"/>
        <end position="466"/>
    </location>
</feature>
<evidence type="ECO:0000259" key="6">
    <source>
        <dbReference type="PROSITE" id="PS50109"/>
    </source>
</evidence>
<evidence type="ECO:0000313" key="7">
    <source>
        <dbReference type="EMBL" id="KAF3889738.1"/>
    </source>
</evidence>
<proteinExistence type="predicted"/>
<evidence type="ECO:0000313" key="8">
    <source>
        <dbReference type="EMBL" id="KIE06886.1"/>
    </source>
</evidence>
<dbReference type="InterPro" id="IPR005467">
    <property type="entry name" value="His_kinase_dom"/>
</dbReference>
<evidence type="ECO:0000256" key="3">
    <source>
        <dbReference type="ARBA" id="ARBA00022777"/>
    </source>
</evidence>
<dbReference type="InterPro" id="IPR004358">
    <property type="entry name" value="Sig_transdc_His_kin-like_C"/>
</dbReference>
<evidence type="ECO:0000259" key="5">
    <source>
        <dbReference type="PROSITE" id="PS50042"/>
    </source>
</evidence>
<dbReference type="PRINTS" id="PR00344">
    <property type="entry name" value="BCTRLSENSOR"/>
</dbReference>
<dbReference type="Pfam" id="PF00027">
    <property type="entry name" value="cNMP_binding"/>
    <property type="match status" value="1"/>
</dbReference>
<dbReference type="EMBL" id="JHEG04000001">
    <property type="protein sequence ID" value="KAF3889738.1"/>
    <property type="molecule type" value="Genomic_DNA"/>
</dbReference>
<reference evidence="8" key="1">
    <citation type="journal article" date="2015" name="Genome Announc.">
        <title>Draft Genome Sequence of Tolypothrix boutellei Strain VB521301.</title>
        <authorList>
            <person name="Chandrababunaidu M.M."/>
            <person name="Singh D."/>
            <person name="Sen D."/>
            <person name="Bhan S."/>
            <person name="Das S."/>
            <person name="Gupta A."/>
            <person name="Adhikary S.P."/>
            <person name="Tripathy S."/>
        </authorList>
    </citation>
    <scope>NUCLEOTIDE SEQUENCE</scope>
    <source>
        <strain evidence="8">VB521301</strain>
    </source>
</reference>
<reference evidence="7" key="2">
    <citation type="submission" date="2019-11" db="EMBL/GenBank/DDBJ databases">
        <title>Improved Assembly of Tolypothrix boutellei genome.</title>
        <authorList>
            <person name="Sarangi A.N."/>
            <person name="Mukherjee M."/>
            <person name="Ghosh S."/>
            <person name="Singh D."/>
            <person name="Das A."/>
            <person name="Kant S."/>
            <person name="Prusty A."/>
            <person name="Tripathy S."/>
        </authorList>
    </citation>
    <scope>NUCLEOTIDE SEQUENCE</scope>
    <source>
        <strain evidence="7">VB521301</strain>
    </source>
</reference>
<dbReference type="SUPFAM" id="SSF55874">
    <property type="entry name" value="ATPase domain of HSP90 chaperone/DNA topoisomerase II/histidine kinase"/>
    <property type="match status" value="1"/>
</dbReference>
<gene>
    <name evidence="8" type="ORF">DA73_0237170</name>
    <name evidence="7" type="ORF">DA73_0400032910</name>
</gene>
<dbReference type="InterPro" id="IPR003594">
    <property type="entry name" value="HATPase_dom"/>
</dbReference>
<dbReference type="EC" id="2.7.13.3" evidence="2"/>
<dbReference type="Gene3D" id="2.60.120.10">
    <property type="entry name" value="Jelly Rolls"/>
    <property type="match status" value="1"/>
</dbReference>
<comment type="catalytic activity">
    <reaction evidence="1">
        <text>ATP + protein L-histidine = ADP + protein N-phospho-L-histidine.</text>
        <dbReference type="EC" id="2.7.13.3"/>
    </reaction>
</comment>
<dbReference type="InterPro" id="IPR018490">
    <property type="entry name" value="cNMP-bd_dom_sf"/>
</dbReference>